<dbReference type="AlphaFoldDB" id="A0A834IYC7"/>
<evidence type="ECO:0000313" key="2">
    <source>
        <dbReference type="EMBL" id="KAF7282357.1"/>
    </source>
</evidence>
<protein>
    <submittedName>
        <fullName evidence="2">Uncharacterized protein</fullName>
    </submittedName>
</protein>
<feature type="compositionally biased region" description="Polar residues" evidence="1">
    <location>
        <begin position="82"/>
        <end position="95"/>
    </location>
</feature>
<comment type="caution">
    <text evidence="2">The sequence shown here is derived from an EMBL/GenBank/DDBJ whole genome shotgun (WGS) entry which is preliminary data.</text>
</comment>
<gene>
    <name evidence="2" type="ORF">GWI33_002775</name>
</gene>
<reference evidence="2" key="1">
    <citation type="submission" date="2020-08" db="EMBL/GenBank/DDBJ databases">
        <title>Genome sequencing and assembly of the red palm weevil Rhynchophorus ferrugineus.</title>
        <authorList>
            <person name="Dias G.B."/>
            <person name="Bergman C.M."/>
            <person name="Manee M."/>
        </authorList>
    </citation>
    <scope>NUCLEOTIDE SEQUENCE</scope>
    <source>
        <strain evidence="2">AA-2017</strain>
        <tissue evidence="2">Whole larva</tissue>
    </source>
</reference>
<keyword evidence="3" id="KW-1185">Reference proteome</keyword>
<feature type="region of interest" description="Disordered" evidence="1">
    <location>
        <begin position="68"/>
        <end position="95"/>
    </location>
</feature>
<evidence type="ECO:0000256" key="1">
    <source>
        <dbReference type="SAM" id="MobiDB-lite"/>
    </source>
</evidence>
<dbReference type="EMBL" id="JAACXV010000177">
    <property type="protein sequence ID" value="KAF7282357.1"/>
    <property type="molecule type" value="Genomic_DNA"/>
</dbReference>
<evidence type="ECO:0000313" key="3">
    <source>
        <dbReference type="Proteomes" id="UP000625711"/>
    </source>
</evidence>
<dbReference type="PROSITE" id="PS51257">
    <property type="entry name" value="PROKAR_LIPOPROTEIN"/>
    <property type="match status" value="1"/>
</dbReference>
<dbReference type="Proteomes" id="UP000625711">
    <property type="component" value="Unassembled WGS sequence"/>
</dbReference>
<proteinExistence type="predicted"/>
<sequence>MYVCVRGISGPSATASCGAGVTRWRCSRGVGESAASLRYFAKRLTRLADAVRNPAPWRVCVCNGGAEGAGMRSRPPKWGASPTPSRPTVDQNTGSFFMDALEL</sequence>
<organism evidence="2 3">
    <name type="scientific">Rhynchophorus ferrugineus</name>
    <name type="common">Red palm weevil</name>
    <name type="synonym">Curculio ferrugineus</name>
    <dbReference type="NCBI Taxonomy" id="354439"/>
    <lineage>
        <taxon>Eukaryota</taxon>
        <taxon>Metazoa</taxon>
        <taxon>Ecdysozoa</taxon>
        <taxon>Arthropoda</taxon>
        <taxon>Hexapoda</taxon>
        <taxon>Insecta</taxon>
        <taxon>Pterygota</taxon>
        <taxon>Neoptera</taxon>
        <taxon>Endopterygota</taxon>
        <taxon>Coleoptera</taxon>
        <taxon>Polyphaga</taxon>
        <taxon>Cucujiformia</taxon>
        <taxon>Curculionidae</taxon>
        <taxon>Dryophthorinae</taxon>
        <taxon>Rhynchophorus</taxon>
    </lineage>
</organism>
<name>A0A834IYC7_RHYFE</name>
<accession>A0A834IYC7</accession>